<proteinExistence type="predicted"/>
<name>A0ACC2D7R1_DIPCM</name>
<keyword evidence="2" id="KW-1185">Reference proteome</keyword>
<evidence type="ECO:0000313" key="1">
    <source>
        <dbReference type="EMBL" id="KAJ7550233.1"/>
    </source>
</evidence>
<dbReference type="Proteomes" id="UP001162992">
    <property type="component" value="Chromosome 7"/>
</dbReference>
<sequence>MLNMDMMNFFSPHGVVSYCYYFFEFLLKVRTPRQCDNVNIVNTTNDHDQPHATYGDIELYSFGGFQHSLTCSDIPFGTFIAFVERIVKTCPLKLVIQCIRANTWNMSSTPSKSAMSWLERMGVCSILNHIWG</sequence>
<organism evidence="1 2">
    <name type="scientific">Diphasiastrum complanatum</name>
    <name type="common">Issler's clubmoss</name>
    <name type="synonym">Lycopodium complanatum</name>
    <dbReference type="NCBI Taxonomy" id="34168"/>
    <lineage>
        <taxon>Eukaryota</taxon>
        <taxon>Viridiplantae</taxon>
        <taxon>Streptophyta</taxon>
        <taxon>Embryophyta</taxon>
        <taxon>Tracheophyta</taxon>
        <taxon>Lycopodiopsida</taxon>
        <taxon>Lycopodiales</taxon>
        <taxon>Lycopodiaceae</taxon>
        <taxon>Lycopodioideae</taxon>
        <taxon>Diphasiastrum</taxon>
    </lineage>
</organism>
<dbReference type="EMBL" id="CM055098">
    <property type="protein sequence ID" value="KAJ7550233.1"/>
    <property type="molecule type" value="Genomic_DNA"/>
</dbReference>
<accession>A0ACC2D7R1</accession>
<gene>
    <name evidence="1" type="ORF">O6H91_07G089600</name>
</gene>
<protein>
    <submittedName>
        <fullName evidence="1">Uncharacterized protein</fullName>
    </submittedName>
</protein>
<comment type="caution">
    <text evidence="1">The sequence shown here is derived from an EMBL/GenBank/DDBJ whole genome shotgun (WGS) entry which is preliminary data.</text>
</comment>
<evidence type="ECO:0000313" key="2">
    <source>
        <dbReference type="Proteomes" id="UP001162992"/>
    </source>
</evidence>
<reference evidence="2" key="1">
    <citation type="journal article" date="2024" name="Proc. Natl. Acad. Sci. U.S.A.">
        <title>Extraordinary preservation of gene collinearity over three hundred million years revealed in homosporous lycophytes.</title>
        <authorList>
            <person name="Li C."/>
            <person name="Wickell D."/>
            <person name="Kuo L.Y."/>
            <person name="Chen X."/>
            <person name="Nie B."/>
            <person name="Liao X."/>
            <person name="Peng D."/>
            <person name="Ji J."/>
            <person name="Jenkins J."/>
            <person name="Williams M."/>
            <person name="Shu S."/>
            <person name="Plott C."/>
            <person name="Barry K."/>
            <person name="Rajasekar S."/>
            <person name="Grimwood J."/>
            <person name="Han X."/>
            <person name="Sun S."/>
            <person name="Hou Z."/>
            <person name="He W."/>
            <person name="Dai G."/>
            <person name="Sun C."/>
            <person name="Schmutz J."/>
            <person name="Leebens-Mack J.H."/>
            <person name="Li F.W."/>
            <person name="Wang L."/>
        </authorList>
    </citation>
    <scope>NUCLEOTIDE SEQUENCE [LARGE SCALE GENOMIC DNA]</scope>
    <source>
        <strain evidence="2">cv. PW_Plant_1</strain>
    </source>
</reference>